<evidence type="ECO:0008006" key="5">
    <source>
        <dbReference type="Google" id="ProtNLM"/>
    </source>
</evidence>
<dbReference type="AlphaFoldDB" id="A0A177E747"/>
<dbReference type="EMBL" id="LSFI01000020">
    <property type="protein sequence ID" value="OAG27783.1"/>
    <property type="molecule type" value="Genomic_DNA"/>
</dbReference>
<comment type="caution">
    <text evidence="3">The sequence shown here is derived from an EMBL/GenBank/DDBJ whole genome shotgun (WGS) entry which is preliminary data.</text>
</comment>
<dbReference type="PANTHER" id="PTHR35601">
    <property type="entry name" value="TOXIN RELE"/>
    <property type="match status" value="1"/>
</dbReference>
<dbReference type="Proteomes" id="UP000076964">
    <property type="component" value="Unassembled WGS sequence"/>
</dbReference>
<evidence type="ECO:0000256" key="1">
    <source>
        <dbReference type="ARBA" id="ARBA00006226"/>
    </source>
</evidence>
<evidence type="ECO:0000256" key="2">
    <source>
        <dbReference type="ARBA" id="ARBA00022649"/>
    </source>
</evidence>
<name>A0A177E747_9BACT</name>
<dbReference type="InterPro" id="IPR035093">
    <property type="entry name" value="RelE/ParE_toxin_dom_sf"/>
</dbReference>
<keyword evidence="4" id="KW-1185">Reference proteome</keyword>
<dbReference type="STRING" id="1795632.TH606_05215"/>
<sequence length="72" mass="8967">MKRLPPEIKNRIRQRIEWLAENLDLIRPLPLKGKFKSFYKFRVGDYRIIYEIDRENFLIIVHLVGHRRDIYR</sequence>
<comment type="similarity">
    <text evidence="1">Belongs to the RelE toxin family.</text>
</comment>
<reference evidence="3 4" key="1">
    <citation type="submission" date="2016-02" db="EMBL/GenBank/DDBJ databases">
        <title>Draft genome sequence of Thermodesulfatator sp. S606.</title>
        <authorList>
            <person name="Lai Q."/>
            <person name="Cao J."/>
            <person name="Dupont S."/>
            <person name="Shao Z."/>
            <person name="Jebbar M."/>
            <person name="Alain K."/>
        </authorList>
    </citation>
    <scope>NUCLEOTIDE SEQUENCE [LARGE SCALE GENOMIC DNA]</scope>
    <source>
        <strain evidence="3 4">S606</strain>
    </source>
</reference>
<organism evidence="3 4">
    <name type="scientific">Thermodesulfatator autotrophicus</name>
    <dbReference type="NCBI Taxonomy" id="1795632"/>
    <lineage>
        <taxon>Bacteria</taxon>
        <taxon>Pseudomonadati</taxon>
        <taxon>Thermodesulfobacteriota</taxon>
        <taxon>Thermodesulfobacteria</taxon>
        <taxon>Thermodesulfobacteriales</taxon>
        <taxon>Thermodesulfatatoraceae</taxon>
        <taxon>Thermodesulfatator</taxon>
    </lineage>
</organism>
<protein>
    <recommendedName>
        <fullName evidence="5">Addiction module antitoxin</fullName>
    </recommendedName>
</protein>
<gene>
    <name evidence="3" type="ORF">TH606_05215</name>
</gene>
<dbReference type="InterPro" id="IPR007712">
    <property type="entry name" value="RelE/ParE_toxin"/>
</dbReference>
<dbReference type="NCBIfam" id="TIGR02385">
    <property type="entry name" value="RelE_StbE"/>
    <property type="match status" value="1"/>
</dbReference>
<dbReference type="Gene3D" id="3.30.2310.20">
    <property type="entry name" value="RelE-like"/>
    <property type="match status" value="1"/>
</dbReference>
<dbReference type="Pfam" id="PF05016">
    <property type="entry name" value="ParE_toxin"/>
    <property type="match status" value="1"/>
</dbReference>
<evidence type="ECO:0000313" key="4">
    <source>
        <dbReference type="Proteomes" id="UP000076964"/>
    </source>
</evidence>
<keyword evidence="2" id="KW-1277">Toxin-antitoxin system</keyword>
<dbReference type="SUPFAM" id="SSF143011">
    <property type="entry name" value="RelE-like"/>
    <property type="match status" value="1"/>
</dbReference>
<accession>A0A177E747</accession>
<evidence type="ECO:0000313" key="3">
    <source>
        <dbReference type="EMBL" id="OAG27783.1"/>
    </source>
</evidence>
<proteinExistence type="inferred from homology"/>
<dbReference type="PANTHER" id="PTHR35601:SF1">
    <property type="entry name" value="TOXIN RELE"/>
    <property type="match status" value="1"/>
</dbReference>